<protein>
    <submittedName>
        <fullName evidence="1">Phosphoribosylamine--glycine ligase</fullName>
    </submittedName>
</protein>
<gene>
    <name evidence="1" type="ORF">CEQ48_17655</name>
</gene>
<accession>A0AAU8WKQ9</accession>
<evidence type="ECO:0000313" key="1">
    <source>
        <dbReference type="EMBL" id="ASK56479.1"/>
    </source>
</evidence>
<reference evidence="1 2" key="2">
    <citation type="submission" date="2017-06" db="EMBL/GenBank/DDBJ databases">
        <title>Complete genome sequence of Vibrio sp. 2521-89, a close relative of Vibrio cholerae isolated from lake water in New Mexico, USA.</title>
        <authorList>
            <person name="Liang K."/>
            <person name="Orata F.D."/>
            <person name="Winkjer N.S."/>
            <person name="Tarr C.L."/>
            <person name="Boucher Y."/>
        </authorList>
    </citation>
    <scope>NUCLEOTIDE SEQUENCE [LARGE SCALE GENOMIC DNA]</scope>
    <source>
        <strain evidence="1 2">2521-89</strain>
    </source>
</reference>
<dbReference type="AlphaFoldDB" id="A0AAU8WKQ9"/>
<dbReference type="EMBL" id="CP022353">
    <property type="protein sequence ID" value="ASK56479.1"/>
    <property type="molecule type" value="Genomic_DNA"/>
</dbReference>
<dbReference type="Proteomes" id="UP000198371">
    <property type="component" value="Chromosome 1"/>
</dbReference>
<keyword evidence="1" id="KW-0436">Ligase</keyword>
<dbReference type="GO" id="GO:0016874">
    <property type="term" value="F:ligase activity"/>
    <property type="evidence" value="ECO:0007669"/>
    <property type="project" value="UniProtKB-KW"/>
</dbReference>
<keyword evidence="2" id="KW-1185">Reference proteome</keyword>
<evidence type="ECO:0000313" key="2">
    <source>
        <dbReference type="Proteomes" id="UP000198371"/>
    </source>
</evidence>
<proteinExistence type="predicted"/>
<dbReference type="RefSeq" id="WP_089072104.1">
    <property type="nucleotide sequence ID" value="NZ_CP022353.1"/>
</dbReference>
<sequence length="59" mass="6949">MGIFKLSLKFVLEKPVFSDYFPHAKRLREIFCNYLVRIRAIQIAANKVFPQTALLFFAQ</sequence>
<name>A0AAU8WKQ9_9VIBR</name>
<organism evidence="1 2">
    <name type="scientific">Vibrio tarriae</name>
    <dbReference type="NCBI Taxonomy" id="2014742"/>
    <lineage>
        <taxon>Bacteria</taxon>
        <taxon>Pseudomonadati</taxon>
        <taxon>Pseudomonadota</taxon>
        <taxon>Gammaproteobacteria</taxon>
        <taxon>Vibrionales</taxon>
        <taxon>Vibrionaceae</taxon>
        <taxon>Vibrio</taxon>
    </lineage>
</organism>
<dbReference type="KEGG" id="vti:CEQ48_17655"/>
<reference evidence="2" key="1">
    <citation type="journal article" date="2017" name="Genome Announc.">
        <title>Complete Genome Sequence of Vibrio sp. Strain 2521-89, a Close Relative of Vibrio cholerae Isolated from Lake Water in New Mexico, USA.</title>
        <authorList>
            <person name="Liang K."/>
            <person name="Orata F.D."/>
            <person name="Winkjer N.S."/>
            <person name="Rowe L.A."/>
            <person name="Tarr C.L."/>
            <person name="Boucher Y."/>
        </authorList>
    </citation>
    <scope>NUCLEOTIDE SEQUENCE [LARGE SCALE GENOMIC DNA]</scope>
    <source>
        <strain evidence="2">2521-89</strain>
    </source>
</reference>